<reference evidence="1" key="2">
    <citation type="submission" date="2011-04" db="EMBL/GenBank/DDBJ databases">
        <authorList>
            <person name="Genoscope - CEA"/>
        </authorList>
    </citation>
    <scope>NUCLEOTIDE SEQUENCE</scope>
    <source>
        <strain evidence="1">R24</strain>
    </source>
</reference>
<dbReference type="AlphaFoldDB" id="G3A1N3"/>
<accession>G3A1N3</accession>
<dbReference type="EMBL" id="FR854086">
    <property type="protein sequence ID" value="CCA85136.1"/>
    <property type="molecule type" value="Genomic_DNA"/>
</dbReference>
<proteinExistence type="predicted"/>
<name>G3A1N3_9RALS</name>
<gene>
    <name evidence="1" type="ORF">RALSY_11135</name>
</gene>
<dbReference type="Gene3D" id="6.20.450.20">
    <property type="match status" value="1"/>
</dbReference>
<reference evidence="1" key="1">
    <citation type="journal article" date="2011" name="PLoS ONE">
        <title>Ralstonia syzygii, the Blood Disease Bacterium and some Asian R. solanacearum strains form a single genomic species despite divergent lifestyles.</title>
        <authorList>
            <person name="Remenant B."/>
            <person name="de Cambiaire J.C."/>
            <person name="Cellier G."/>
            <person name="Jacobs J.M."/>
            <person name="Mangenot S."/>
            <person name="Barbe V."/>
            <person name="Lajus A."/>
            <person name="Vallenet D."/>
            <person name="Medigue C."/>
            <person name="Fegan M."/>
            <person name="Allen C."/>
            <person name="Prior P."/>
        </authorList>
    </citation>
    <scope>NUCLEOTIDE SEQUENCE</scope>
    <source>
        <strain evidence="1">R24</strain>
    </source>
</reference>
<sequence length="105" mass="11873">MTDDQAEARIHALYEEAAAVLAERGLSPIQAYCHVLEWVTVRHEPTLKLLAEAAAHDRWFREEVQQGLDEASAPGTQWVSHDQVKADMAAQREALLRRLKDEGKQ</sequence>
<protein>
    <submittedName>
        <fullName evidence="1">Uncharacterized protein</fullName>
    </submittedName>
</protein>
<dbReference type="RefSeq" id="WP_275793981.1">
    <property type="nucleotide sequence ID" value="NZ_CP115944.1"/>
</dbReference>
<organism evidence="1">
    <name type="scientific">Ralstonia syzygii R24</name>
    <dbReference type="NCBI Taxonomy" id="907261"/>
    <lineage>
        <taxon>Bacteria</taxon>
        <taxon>Pseudomonadati</taxon>
        <taxon>Pseudomonadota</taxon>
        <taxon>Betaproteobacteria</taxon>
        <taxon>Burkholderiales</taxon>
        <taxon>Burkholderiaceae</taxon>
        <taxon>Ralstonia</taxon>
        <taxon>Ralstonia solanacearum species complex</taxon>
    </lineage>
</organism>
<evidence type="ECO:0000313" key="1">
    <source>
        <dbReference type="EMBL" id="CCA85136.1"/>
    </source>
</evidence>